<accession>A0AB34J450</accession>
<protein>
    <recommendedName>
        <fullName evidence="3">SGNH hydrolase-type esterase domain-containing protein</fullName>
    </recommendedName>
</protein>
<name>A0AB34J450_PRYPA</name>
<evidence type="ECO:0000313" key="2">
    <source>
        <dbReference type="Proteomes" id="UP001515480"/>
    </source>
</evidence>
<organism evidence="1 2">
    <name type="scientific">Prymnesium parvum</name>
    <name type="common">Toxic golden alga</name>
    <dbReference type="NCBI Taxonomy" id="97485"/>
    <lineage>
        <taxon>Eukaryota</taxon>
        <taxon>Haptista</taxon>
        <taxon>Haptophyta</taxon>
        <taxon>Prymnesiophyceae</taxon>
        <taxon>Prymnesiales</taxon>
        <taxon>Prymnesiaceae</taxon>
        <taxon>Prymnesium</taxon>
    </lineage>
</organism>
<reference evidence="1 2" key="1">
    <citation type="journal article" date="2024" name="Science">
        <title>Giant polyketide synthase enzymes in the biosynthesis of giant marine polyether toxins.</title>
        <authorList>
            <person name="Fallon T.R."/>
            <person name="Shende V.V."/>
            <person name="Wierzbicki I.H."/>
            <person name="Pendleton A.L."/>
            <person name="Watervoot N.F."/>
            <person name="Auber R.P."/>
            <person name="Gonzalez D.J."/>
            <person name="Wisecaver J.H."/>
            <person name="Moore B.S."/>
        </authorList>
    </citation>
    <scope>NUCLEOTIDE SEQUENCE [LARGE SCALE GENOMIC DNA]</scope>
    <source>
        <strain evidence="1 2">12B1</strain>
    </source>
</reference>
<dbReference type="EMBL" id="JBGBPQ010000013">
    <property type="protein sequence ID" value="KAL1511736.1"/>
    <property type="molecule type" value="Genomic_DNA"/>
</dbReference>
<dbReference type="AlphaFoldDB" id="A0AB34J450"/>
<dbReference type="SUPFAM" id="SSF52266">
    <property type="entry name" value="SGNH hydrolase"/>
    <property type="match status" value="1"/>
</dbReference>
<keyword evidence="2" id="KW-1185">Reference proteome</keyword>
<comment type="caution">
    <text evidence="1">The sequence shown here is derived from an EMBL/GenBank/DDBJ whole genome shotgun (WGS) entry which is preliminary data.</text>
</comment>
<evidence type="ECO:0008006" key="3">
    <source>
        <dbReference type="Google" id="ProtNLM"/>
    </source>
</evidence>
<dbReference type="Proteomes" id="UP001515480">
    <property type="component" value="Unassembled WGS sequence"/>
</dbReference>
<gene>
    <name evidence="1" type="ORF">AB1Y20_005024</name>
</gene>
<evidence type="ECO:0000313" key="1">
    <source>
        <dbReference type="EMBL" id="KAL1511736.1"/>
    </source>
</evidence>
<sequence>MAVAGLPPFSCYPLNVSAFRRALVLHGDDRLLRVMRKARRQPITIVTIGRSAAIGSGAHNGYKFSTRISPPSTERFPEFLVRHYHPAHGHHPNLTFVNLGVSGTNSFSRATGAGLGDVTRLSPDLVLWDYSANS</sequence>
<proteinExistence type="predicted"/>